<dbReference type="Pfam" id="PF12430">
    <property type="entry name" value="ABA_GPCR"/>
    <property type="match status" value="1"/>
</dbReference>
<feature type="domain" description="Abscisic acid G-protein coupled receptor-like" evidence="6">
    <location>
        <begin position="294"/>
        <end position="468"/>
    </location>
</feature>
<protein>
    <recommendedName>
        <fullName evidence="10">Golgi pH regulator conserved domain-containing protein</fullName>
    </recommendedName>
</protein>
<sequence>MLEALFALLLFLLLCYLGILFGRLVFVYTIERRTTQFFFVIVFALSTLILSLALLDVSALGGLIFSVRFSTRALHLALVADLAVIAVLCPLCIARLLLHNMQFRCSYVLLIVCGLFLLVFRAWTLSLAWLQHFSGSCFSWAAAAALWDATAAVVAVMGILAVAALSGYAAVTTPVAFLRPFVVKDSGERARVALGVLAKRQRHLLSLWVAKECQIAEMYHGAPSSFRGADARTRVWSWMAKSLRSTVRGGALREKSDGIARLKAEKDGIQAVSTAVFLQMSEMGSLVRSAESGATWRGLVDALLGVLLLLHAFLKLLFTSINLLRWFVFSDAPAPPVPEDAATRVVRFLETYGLAASQGGAGEQRIVCVSLFLNAWMIVTSIRGLLLAVFRLVTTYATFLSVDTTVLGLTVGMGAYFVGQLLLLRPSPLLESASALATVLAGQLPRSDMYRHLNDLVFVTTSILTLLAQQCMVPPQTATLHSLAE</sequence>
<dbReference type="Proteomes" id="UP000031737">
    <property type="component" value="Unassembled WGS sequence"/>
</dbReference>
<reference evidence="8 9" key="1">
    <citation type="submission" date="2013-07" db="EMBL/GenBank/DDBJ databases">
        <authorList>
            <person name="Stoco P.H."/>
            <person name="Wagner G."/>
            <person name="Gerber A."/>
            <person name="Zaha A."/>
            <person name="Thompson C."/>
            <person name="Bartholomeu D.C."/>
            <person name="Luckemeyer D.D."/>
            <person name="Bahia D."/>
            <person name="Loreto E."/>
            <person name="Prestes E.B."/>
            <person name="Lima F.M."/>
            <person name="Rodrigues-Luiz G."/>
            <person name="Vallejo G.A."/>
            <person name="Filho J.F."/>
            <person name="Monteiro K.M."/>
            <person name="Tyler K.M."/>
            <person name="de Almeida L.G."/>
            <person name="Ortiz M.F."/>
            <person name="Siervo M.A."/>
            <person name="de Moraes M.H."/>
            <person name="Cunha O.L."/>
            <person name="Mendonca-Neto R."/>
            <person name="Silva R."/>
            <person name="Teixeira S.M."/>
            <person name="Murta S.M."/>
            <person name="Sincero T.C."/>
            <person name="Mendes T.A."/>
            <person name="Urmenyi T.P."/>
            <person name="Silva V.G."/>
            <person name="da Rocha W.D."/>
            <person name="Andersson B."/>
            <person name="Romanha A.J."/>
            <person name="Steindel M."/>
            <person name="de Vasconcelos A.T."/>
            <person name="Grisard E.C."/>
        </authorList>
    </citation>
    <scope>NUCLEOTIDE SEQUENCE [LARGE SCALE GENOMIC DNA]</scope>
    <source>
        <strain evidence="8 9">SC58</strain>
    </source>
</reference>
<dbReference type="PANTHER" id="PTHR15948">
    <property type="entry name" value="G-PROTEIN COUPLED RECEPTOR 89-RELATED"/>
    <property type="match status" value="1"/>
</dbReference>
<dbReference type="PANTHER" id="PTHR15948:SF0">
    <property type="entry name" value="GOLGI PH REGULATOR A-RELATED"/>
    <property type="match status" value="1"/>
</dbReference>
<evidence type="ECO:0008006" key="10">
    <source>
        <dbReference type="Google" id="ProtNLM"/>
    </source>
</evidence>
<dbReference type="GO" id="GO:0016020">
    <property type="term" value="C:membrane"/>
    <property type="evidence" value="ECO:0007669"/>
    <property type="project" value="UniProtKB-SubCell"/>
</dbReference>
<evidence type="ECO:0000256" key="4">
    <source>
        <dbReference type="ARBA" id="ARBA00023136"/>
    </source>
</evidence>
<dbReference type="InterPro" id="IPR015672">
    <property type="entry name" value="GPHR/GTG"/>
</dbReference>
<feature type="transmembrane region" description="Helical" evidence="5">
    <location>
        <begin position="105"/>
        <end position="123"/>
    </location>
</feature>
<feature type="transmembrane region" description="Helical" evidence="5">
    <location>
        <begin position="73"/>
        <end position="98"/>
    </location>
</feature>
<feature type="transmembrane region" description="Helical" evidence="5">
    <location>
        <begin position="38"/>
        <end position="67"/>
    </location>
</feature>
<evidence type="ECO:0000256" key="5">
    <source>
        <dbReference type="SAM" id="Phobius"/>
    </source>
</evidence>
<feature type="transmembrane region" description="Helical" evidence="5">
    <location>
        <begin position="371"/>
        <end position="393"/>
    </location>
</feature>
<gene>
    <name evidence="8" type="ORF">TRSC58_02611</name>
</gene>
<dbReference type="EMBL" id="AUPL01002611">
    <property type="protein sequence ID" value="ESL09665.1"/>
    <property type="molecule type" value="Genomic_DNA"/>
</dbReference>
<proteinExistence type="predicted"/>
<evidence type="ECO:0000313" key="8">
    <source>
        <dbReference type="EMBL" id="ESL09665.1"/>
    </source>
</evidence>
<comment type="subcellular location">
    <subcellularLocation>
        <location evidence="1">Membrane</location>
        <topology evidence="1">Multi-pass membrane protein</topology>
    </subcellularLocation>
</comment>
<evidence type="ECO:0000256" key="1">
    <source>
        <dbReference type="ARBA" id="ARBA00004141"/>
    </source>
</evidence>
<dbReference type="OrthoDB" id="264392at2759"/>
<keyword evidence="3 5" id="KW-1133">Transmembrane helix</keyword>
<dbReference type="InterPro" id="IPR022535">
    <property type="entry name" value="Golgi_pH-regulator_cons_dom"/>
</dbReference>
<feature type="transmembrane region" description="Helical" evidence="5">
    <location>
        <begin position="6"/>
        <end position="26"/>
    </location>
</feature>
<evidence type="ECO:0000259" key="7">
    <source>
        <dbReference type="Pfam" id="PF12537"/>
    </source>
</evidence>
<evidence type="ECO:0000259" key="6">
    <source>
        <dbReference type="Pfam" id="PF12430"/>
    </source>
</evidence>
<dbReference type="AlphaFoldDB" id="A0A061J5R3"/>
<accession>A0A061J5R3</accession>
<dbReference type="InterPro" id="IPR025969">
    <property type="entry name" value="ABA_GPCR_dom"/>
</dbReference>
<feature type="transmembrane region" description="Helical" evidence="5">
    <location>
        <begin position="154"/>
        <end position="177"/>
    </location>
</feature>
<keyword evidence="4 5" id="KW-0472">Membrane</keyword>
<keyword evidence="9" id="KW-1185">Reference proteome</keyword>
<organism evidence="8 9">
    <name type="scientific">Trypanosoma rangeli SC58</name>
    <dbReference type="NCBI Taxonomy" id="429131"/>
    <lineage>
        <taxon>Eukaryota</taxon>
        <taxon>Discoba</taxon>
        <taxon>Euglenozoa</taxon>
        <taxon>Kinetoplastea</taxon>
        <taxon>Metakinetoplastina</taxon>
        <taxon>Trypanosomatida</taxon>
        <taxon>Trypanosomatidae</taxon>
        <taxon>Trypanosoma</taxon>
        <taxon>Herpetosoma</taxon>
    </lineage>
</organism>
<dbReference type="VEuPathDB" id="TriTrypDB:TRSC58_02611"/>
<evidence type="ECO:0000313" key="9">
    <source>
        <dbReference type="Proteomes" id="UP000031737"/>
    </source>
</evidence>
<dbReference type="Pfam" id="PF12537">
    <property type="entry name" value="GPHR_N"/>
    <property type="match status" value="1"/>
</dbReference>
<comment type="caution">
    <text evidence="8">The sequence shown here is derived from an EMBL/GenBank/DDBJ whole genome shotgun (WGS) entry which is preliminary data.</text>
</comment>
<feature type="domain" description="Golgi pH regulator conserved" evidence="7">
    <location>
        <begin position="147"/>
        <end position="214"/>
    </location>
</feature>
<feature type="transmembrane region" description="Helical" evidence="5">
    <location>
        <begin position="405"/>
        <end position="424"/>
    </location>
</feature>
<feature type="transmembrane region" description="Helical" evidence="5">
    <location>
        <begin position="298"/>
        <end position="318"/>
    </location>
</feature>
<keyword evidence="2 5" id="KW-0812">Transmembrane</keyword>
<evidence type="ECO:0000256" key="2">
    <source>
        <dbReference type="ARBA" id="ARBA00022692"/>
    </source>
</evidence>
<name>A0A061J5R3_TRYRA</name>
<evidence type="ECO:0000256" key="3">
    <source>
        <dbReference type="ARBA" id="ARBA00022989"/>
    </source>
</evidence>